<keyword evidence="3" id="KW-1185">Reference proteome</keyword>
<dbReference type="Proteomes" id="UP000009168">
    <property type="component" value="Unassembled WGS sequence"/>
</dbReference>
<protein>
    <submittedName>
        <fullName evidence="2">Transmembrane protein, putative</fullName>
    </submittedName>
</protein>
<feature type="chain" id="PRO_5004201657" evidence="1">
    <location>
        <begin position="21"/>
        <end position="318"/>
    </location>
</feature>
<dbReference type="AlphaFoldDB" id="Q22UY8"/>
<dbReference type="SUPFAM" id="SSF50630">
    <property type="entry name" value="Acid proteases"/>
    <property type="match status" value="1"/>
</dbReference>
<keyword evidence="1" id="KW-0732">Signal</keyword>
<proteinExistence type="predicted"/>
<dbReference type="Gene3D" id="2.40.70.10">
    <property type="entry name" value="Acid Proteases"/>
    <property type="match status" value="1"/>
</dbReference>
<name>Q22UY8_TETTS</name>
<dbReference type="KEGG" id="tet:TTHERM_00577150"/>
<dbReference type="InParanoid" id="Q22UY8"/>
<dbReference type="HOGENOM" id="CLU_063368_0_0_1"/>
<reference evidence="3" key="1">
    <citation type="journal article" date="2006" name="PLoS Biol.">
        <title>Macronuclear genome sequence of the ciliate Tetrahymena thermophila, a model eukaryote.</title>
        <authorList>
            <person name="Eisen J.A."/>
            <person name="Coyne R.S."/>
            <person name="Wu M."/>
            <person name="Wu D."/>
            <person name="Thiagarajan M."/>
            <person name="Wortman J.R."/>
            <person name="Badger J.H."/>
            <person name="Ren Q."/>
            <person name="Amedeo P."/>
            <person name="Jones K.M."/>
            <person name="Tallon L.J."/>
            <person name="Delcher A.L."/>
            <person name="Salzberg S.L."/>
            <person name="Silva J.C."/>
            <person name="Haas B.J."/>
            <person name="Majoros W.H."/>
            <person name="Farzad M."/>
            <person name="Carlton J.M."/>
            <person name="Smith R.K. Jr."/>
            <person name="Garg J."/>
            <person name="Pearlman R.E."/>
            <person name="Karrer K.M."/>
            <person name="Sun L."/>
            <person name="Manning G."/>
            <person name="Elde N.C."/>
            <person name="Turkewitz A.P."/>
            <person name="Asai D.J."/>
            <person name="Wilkes D.E."/>
            <person name="Wang Y."/>
            <person name="Cai H."/>
            <person name="Collins K."/>
            <person name="Stewart B.A."/>
            <person name="Lee S.R."/>
            <person name="Wilamowska K."/>
            <person name="Weinberg Z."/>
            <person name="Ruzzo W.L."/>
            <person name="Wloga D."/>
            <person name="Gaertig J."/>
            <person name="Frankel J."/>
            <person name="Tsao C.-C."/>
            <person name="Gorovsky M.A."/>
            <person name="Keeling P.J."/>
            <person name="Waller R.F."/>
            <person name="Patron N.J."/>
            <person name="Cherry J.M."/>
            <person name="Stover N.A."/>
            <person name="Krieger C.J."/>
            <person name="del Toro C."/>
            <person name="Ryder H.F."/>
            <person name="Williamson S.C."/>
            <person name="Barbeau R.A."/>
            <person name="Hamilton E.P."/>
            <person name="Orias E."/>
        </authorList>
    </citation>
    <scope>NUCLEOTIDE SEQUENCE [LARGE SCALE GENOMIC DNA]</scope>
    <source>
        <strain evidence="3">SB210</strain>
    </source>
</reference>
<feature type="signal peptide" evidence="1">
    <location>
        <begin position="1"/>
        <end position="20"/>
    </location>
</feature>
<evidence type="ECO:0000313" key="3">
    <source>
        <dbReference type="Proteomes" id="UP000009168"/>
    </source>
</evidence>
<gene>
    <name evidence="2" type="ORF">TTHERM_00577150</name>
</gene>
<dbReference type="EMBL" id="GG662798">
    <property type="protein sequence ID" value="EAR89160.2"/>
    <property type="molecule type" value="Genomic_DNA"/>
</dbReference>
<keyword evidence="2" id="KW-0812">Transmembrane</keyword>
<dbReference type="RefSeq" id="XP_001009405.2">
    <property type="nucleotide sequence ID" value="XM_001009405.2"/>
</dbReference>
<dbReference type="InterPro" id="IPR021109">
    <property type="entry name" value="Peptidase_aspartic_dom_sf"/>
</dbReference>
<keyword evidence="2" id="KW-0472">Membrane</keyword>
<organism evidence="2 3">
    <name type="scientific">Tetrahymena thermophila (strain SB210)</name>
    <dbReference type="NCBI Taxonomy" id="312017"/>
    <lineage>
        <taxon>Eukaryota</taxon>
        <taxon>Sar</taxon>
        <taxon>Alveolata</taxon>
        <taxon>Ciliophora</taxon>
        <taxon>Intramacronucleata</taxon>
        <taxon>Oligohymenophorea</taxon>
        <taxon>Hymenostomatida</taxon>
        <taxon>Tetrahymenina</taxon>
        <taxon>Tetrahymenidae</taxon>
        <taxon>Tetrahymena</taxon>
    </lineage>
</organism>
<dbReference type="GeneID" id="7834649"/>
<dbReference type="PROSITE" id="PS51257">
    <property type="entry name" value="PROKAR_LIPOPROTEIN"/>
    <property type="match status" value="1"/>
</dbReference>
<evidence type="ECO:0000256" key="1">
    <source>
        <dbReference type="SAM" id="SignalP"/>
    </source>
</evidence>
<accession>Q22UY8</accession>
<sequence>MKKNILILILIISALGCAVSKQITVPLRLSKSKSLQVRSNYSTAKCQVDFFISINYCNNSIENSKEVLEKCGSKYVENNANQKGYDYKSKFLLGDKSYELTVTSPHTDKSPFYFMDIAFYAQKLFITLNSTAPSSDNQIIGQLDFGTPDISIASINNFVQIKYQYSVVSYKATSKNYFNYGQEQIQSDDTIYFNLDSAFTGISIESFQKLLSLLEQQDVAYEFITEKNALFVNSVDKLQALQFVLSQKDDRPYILTINPTQYTKKLSENKFQIMIQPIYTKGFSFLGYNVLESYYVGFDLSTKSVLITEKKQVLSEKY</sequence>
<evidence type="ECO:0000313" key="2">
    <source>
        <dbReference type="EMBL" id="EAR89160.2"/>
    </source>
</evidence>